<dbReference type="Pfam" id="PF03600">
    <property type="entry name" value="CitMHS"/>
    <property type="match status" value="1"/>
</dbReference>
<feature type="non-terminal residue" evidence="10">
    <location>
        <position position="1"/>
    </location>
</feature>
<evidence type="ECO:0000256" key="7">
    <source>
        <dbReference type="SAM" id="MobiDB-lite"/>
    </source>
</evidence>
<feature type="transmembrane region" description="Helical" evidence="8">
    <location>
        <begin position="607"/>
        <end position="626"/>
    </location>
</feature>
<dbReference type="GO" id="GO:0006813">
    <property type="term" value="P:potassium ion transport"/>
    <property type="evidence" value="ECO:0007669"/>
    <property type="project" value="InterPro"/>
</dbReference>
<organism evidence="10">
    <name type="scientific">Savillea parva</name>
    <dbReference type="NCBI Taxonomy" id="1909275"/>
    <lineage>
        <taxon>Eukaryota</taxon>
        <taxon>Choanoflagellata</taxon>
        <taxon>Acanthoecida</taxon>
        <taxon>Acanthoecidae</taxon>
        <taxon>Savillea</taxon>
    </lineage>
</organism>
<feature type="transmembrane region" description="Helical" evidence="8">
    <location>
        <begin position="136"/>
        <end position="153"/>
    </location>
</feature>
<feature type="transmembrane region" description="Helical" evidence="8">
    <location>
        <begin position="487"/>
        <end position="506"/>
    </location>
</feature>
<keyword evidence="4" id="KW-0677">Repeat</keyword>
<evidence type="ECO:0000256" key="8">
    <source>
        <dbReference type="SAM" id="Phobius"/>
    </source>
</evidence>
<dbReference type="PROSITE" id="PS51202">
    <property type="entry name" value="RCK_C"/>
    <property type="match status" value="1"/>
</dbReference>
<evidence type="ECO:0000256" key="5">
    <source>
        <dbReference type="ARBA" id="ARBA00022989"/>
    </source>
</evidence>
<dbReference type="InterPro" id="IPR036721">
    <property type="entry name" value="RCK_C_sf"/>
</dbReference>
<reference evidence="10" key="1">
    <citation type="journal article" date="2016" name="Mol. Biol. Evol.">
        <title>The Evolution of Silicon Transport in Eukaryotes.</title>
        <authorList>
            <person name="Marron A.O."/>
            <person name="Ratcliffe S."/>
            <person name="Wheeler G.L."/>
            <person name="Goldstein R.E."/>
            <person name="King N."/>
            <person name="Not F."/>
            <person name="de Vargas C."/>
            <person name="Richter D.J."/>
        </authorList>
    </citation>
    <scope>NUCLEOTIDE SEQUENCE</scope>
    <source>
        <strain evidence="10">ATCC PRA-391</strain>
    </source>
</reference>
<protein>
    <submittedName>
        <fullName evidence="10">Pink-eyed dilution-like 3</fullName>
    </submittedName>
</protein>
<feature type="transmembrane region" description="Helical" evidence="8">
    <location>
        <begin position="165"/>
        <end position="186"/>
    </location>
</feature>
<dbReference type="AlphaFoldDB" id="A0A1D8RAH4"/>
<dbReference type="GO" id="GO:0008324">
    <property type="term" value="F:monoatomic cation transmembrane transporter activity"/>
    <property type="evidence" value="ECO:0007669"/>
    <property type="project" value="InterPro"/>
</dbReference>
<feature type="transmembrane region" description="Helical" evidence="8">
    <location>
        <begin position="72"/>
        <end position="90"/>
    </location>
</feature>
<evidence type="ECO:0000256" key="3">
    <source>
        <dbReference type="ARBA" id="ARBA00022692"/>
    </source>
</evidence>
<keyword evidence="3 8" id="KW-0812">Transmembrane</keyword>
<feature type="transmembrane region" description="Helical" evidence="8">
    <location>
        <begin position="632"/>
        <end position="651"/>
    </location>
</feature>
<accession>A0A1D8RAH4</accession>
<evidence type="ECO:0000256" key="2">
    <source>
        <dbReference type="ARBA" id="ARBA00022448"/>
    </source>
</evidence>
<dbReference type="EMBL" id="KU821777">
    <property type="protein sequence ID" value="AOW69304.1"/>
    <property type="molecule type" value="mRNA"/>
</dbReference>
<sequence length="742" mass="79830">HNWMSECNYQTDTASSVQDGPVWQIVFTLTCVVAMLVGMAVEYAPADMLMMAAVVLLHIADIISLVEAVQGFSNIGMLTVAVLLIVAEAVKKTGAINPIKNLLGSKSSGKQPLPVVLLRFMVPVTLLSAFMNNTPVVAMMIPVIVGFSNSNSLKPSKLLIPLSFASIFGGTCTLMGTSTNLVVYGLAKEKDPGFEMTLFEIGTVGLPVALAGLLFIVLFGPRYLPNRESFFVDAVQGITEYVVTLVVRDPADMPDGNHLVGARVGDIDLCNVPGVSLVKIQRHVSSHHAASTVPRPGNDFVLCAGDQLFFVGSVHKMLTITQGIHPGLEFVFGPANTLDGTNCTLFEVTIGKQSHLAGKTLREVSFRQTYNASVLGVHRPGSRRKTAGGDLQPLGTLEMRRGDNLLLLANADFKDNFANKNVTDFASVTELSSQPPKSRKAKMATVLCVAMICAGVAGVHLLTAAFVTAALLIIVKCLETNDVYGALNLPVLVVIAAAFGISQAMVNSGAASLIAKGLVAASEPAGLVGLQIVIYMVTVIFSAAVTNNAAVTIMFPIAYDAAHSVNADFRPFMYLLMMGASASFMTPTGYQTNLMVYGPGGYRFSDFLKFGGVLQLCVGTVTIVVMQTLQYWWLWTLLFLGLLACTMLVFVRRCIRARAEADESAIDTNMMSPDWDPQTNPASSMSNFQRELRDLNMRAGQRYTFVPDLGLVPIDDDDELDHSTEQSRYSRTPPVPESESLI</sequence>
<feature type="transmembrane region" description="Helical" evidence="8">
    <location>
        <begin position="198"/>
        <end position="219"/>
    </location>
</feature>
<feature type="transmembrane region" description="Helical" evidence="8">
    <location>
        <begin position="569"/>
        <end position="586"/>
    </location>
</feature>
<evidence type="ECO:0000259" key="9">
    <source>
        <dbReference type="PROSITE" id="PS51202"/>
    </source>
</evidence>
<name>A0A1D8RAH4_9EUKA</name>
<dbReference type="Gene3D" id="3.30.70.1450">
    <property type="entry name" value="Regulator of K+ conductance, C-terminal domain"/>
    <property type="match status" value="2"/>
</dbReference>
<keyword evidence="6 8" id="KW-0472">Membrane</keyword>
<dbReference type="InterPro" id="IPR004680">
    <property type="entry name" value="Cit_transptr-like_dom"/>
</dbReference>
<dbReference type="PANTHER" id="PTHR43652">
    <property type="entry name" value="BASIC AMINO ACID ANTIPORTER YFCC-RELATED"/>
    <property type="match status" value="1"/>
</dbReference>
<feature type="transmembrane region" description="Helical" evidence="8">
    <location>
        <begin position="527"/>
        <end position="557"/>
    </location>
</feature>
<dbReference type="InterPro" id="IPR051679">
    <property type="entry name" value="DASS-Related_Transporters"/>
</dbReference>
<evidence type="ECO:0000313" key="10">
    <source>
        <dbReference type="EMBL" id="AOW69304.1"/>
    </source>
</evidence>
<dbReference type="GO" id="GO:0005886">
    <property type="term" value="C:plasma membrane"/>
    <property type="evidence" value="ECO:0007669"/>
    <property type="project" value="TreeGrafter"/>
</dbReference>
<evidence type="ECO:0000256" key="6">
    <source>
        <dbReference type="ARBA" id="ARBA00023136"/>
    </source>
</evidence>
<proteinExistence type="evidence at transcript level"/>
<keyword evidence="2" id="KW-0813">Transport</keyword>
<comment type="subcellular location">
    <subcellularLocation>
        <location evidence="1">Membrane</location>
        <topology evidence="1">Multi-pass membrane protein</topology>
    </subcellularLocation>
</comment>
<feature type="transmembrane region" description="Helical" evidence="8">
    <location>
        <begin position="22"/>
        <end position="41"/>
    </location>
</feature>
<dbReference type="InterPro" id="IPR006037">
    <property type="entry name" value="RCK_C"/>
</dbReference>
<evidence type="ECO:0000256" key="4">
    <source>
        <dbReference type="ARBA" id="ARBA00022737"/>
    </source>
</evidence>
<dbReference type="PANTHER" id="PTHR43652:SF2">
    <property type="entry name" value="BASIC AMINO ACID ANTIPORTER YFCC-RELATED"/>
    <property type="match status" value="1"/>
</dbReference>
<evidence type="ECO:0000256" key="1">
    <source>
        <dbReference type="ARBA" id="ARBA00004141"/>
    </source>
</evidence>
<feature type="transmembrane region" description="Helical" evidence="8">
    <location>
        <begin position="446"/>
        <end position="475"/>
    </location>
</feature>
<feature type="region of interest" description="Disordered" evidence="7">
    <location>
        <begin position="717"/>
        <end position="742"/>
    </location>
</feature>
<dbReference type="Pfam" id="PF02080">
    <property type="entry name" value="TrkA_C"/>
    <property type="match status" value="1"/>
</dbReference>
<keyword evidence="5 8" id="KW-1133">Transmembrane helix</keyword>
<dbReference type="SUPFAM" id="SSF116726">
    <property type="entry name" value="TrkA C-terminal domain-like"/>
    <property type="match status" value="2"/>
</dbReference>
<feature type="domain" description="RCK C-terminal" evidence="9">
    <location>
        <begin position="333"/>
        <end position="423"/>
    </location>
</feature>